<dbReference type="InterPro" id="IPR009003">
    <property type="entry name" value="Peptidase_S1_PA"/>
</dbReference>
<dbReference type="InterPro" id="IPR043504">
    <property type="entry name" value="Peptidase_S1_PA_chymotrypsin"/>
</dbReference>
<dbReference type="PROSITE" id="PS00134">
    <property type="entry name" value="TRYPSIN_HIS"/>
    <property type="match status" value="1"/>
</dbReference>
<dbReference type="SUPFAM" id="SSF50494">
    <property type="entry name" value="Trypsin-like serine proteases"/>
    <property type="match status" value="1"/>
</dbReference>
<dbReference type="PROSITE" id="PS50240">
    <property type="entry name" value="TRYPSIN_DOM"/>
    <property type="match status" value="1"/>
</dbReference>
<dbReference type="FunFam" id="2.40.10.10:FF:000015">
    <property type="entry name" value="Atrial natriuretic peptide-converting enzyme"/>
    <property type="match status" value="1"/>
</dbReference>
<dbReference type="CDD" id="cd00190">
    <property type="entry name" value="Tryp_SPc"/>
    <property type="match status" value="1"/>
</dbReference>
<dbReference type="HOGENOM" id="CLU_006842_0_0_1"/>
<dbReference type="PRINTS" id="PR00722">
    <property type="entry name" value="CHYMOTRYPSIN"/>
</dbReference>
<evidence type="ECO:0000313" key="8">
    <source>
        <dbReference type="Proteomes" id="UP000015103"/>
    </source>
</evidence>
<keyword evidence="4" id="KW-0378">Hydrolase</keyword>
<dbReference type="GO" id="GO:0004252">
    <property type="term" value="F:serine-type endopeptidase activity"/>
    <property type="evidence" value="ECO:0007669"/>
    <property type="project" value="InterPro"/>
</dbReference>
<evidence type="ECO:0000313" key="7">
    <source>
        <dbReference type="EnsemblMetazoa" id="RPRC005759-PA"/>
    </source>
</evidence>
<evidence type="ECO:0000256" key="1">
    <source>
        <dbReference type="ARBA" id="ARBA00004613"/>
    </source>
</evidence>
<dbReference type="GO" id="GO:0005576">
    <property type="term" value="C:extracellular region"/>
    <property type="evidence" value="ECO:0007669"/>
    <property type="project" value="UniProtKB-SubCell"/>
</dbReference>
<organism evidence="7 8">
    <name type="scientific">Rhodnius prolixus</name>
    <name type="common">Triatomid bug</name>
    <dbReference type="NCBI Taxonomy" id="13249"/>
    <lineage>
        <taxon>Eukaryota</taxon>
        <taxon>Metazoa</taxon>
        <taxon>Ecdysozoa</taxon>
        <taxon>Arthropoda</taxon>
        <taxon>Hexapoda</taxon>
        <taxon>Insecta</taxon>
        <taxon>Pterygota</taxon>
        <taxon>Neoptera</taxon>
        <taxon>Paraneoptera</taxon>
        <taxon>Hemiptera</taxon>
        <taxon>Heteroptera</taxon>
        <taxon>Panheteroptera</taxon>
        <taxon>Cimicomorpha</taxon>
        <taxon>Reduviidae</taxon>
        <taxon>Triatominae</taxon>
        <taxon>Rhodnius</taxon>
    </lineage>
</organism>
<keyword evidence="3" id="KW-0645">Protease</keyword>
<dbReference type="SMART" id="SM00020">
    <property type="entry name" value="Tryp_SPc"/>
    <property type="match status" value="1"/>
</dbReference>
<dbReference type="InParanoid" id="T1HNY5"/>
<accession>T1HNY5</accession>
<proteinExistence type="predicted"/>
<protein>
    <submittedName>
        <fullName evidence="7">Peptidase S1 domain-containing protein</fullName>
    </submittedName>
</protein>
<comment type="subcellular location">
    <subcellularLocation>
        <location evidence="1">Secreted</location>
    </subcellularLocation>
</comment>
<reference evidence="7" key="1">
    <citation type="submission" date="2015-05" db="UniProtKB">
        <authorList>
            <consortium name="EnsemblMetazoa"/>
        </authorList>
    </citation>
    <scope>IDENTIFICATION</scope>
</reference>
<dbReference type="InterPro" id="IPR018114">
    <property type="entry name" value="TRYPSIN_HIS"/>
</dbReference>
<keyword evidence="2" id="KW-0964">Secreted</keyword>
<evidence type="ECO:0000256" key="2">
    <source>
        <dbReference type="ARBA" id="ARBA00022525"/>
    </source>
</evidence>
<keyword evidence="8" id="KW-1185">Reference proteome</keyword>
<evidence type="ECO:0000256" key="4">
    <source>
        <dbReference type="ARBA" id="ARBA00022801"/>
    </source>
</evidence>
<dbReference type="PANTHER" id="PTHR24252">
    <property type="entry name" value="ACROSIN-RELATED"/>
    <property type="match status" value="1"/>
</dbReference>
<sequence length="304" mass="33910">MINVNYQFILHFIVSFIVLIRSTSDEDLSEYGVTPGVSRTSCPCGRLNKNQARIVGGDEVERNEFPFMVGIRTQRSPFVFCGGTIISAHHVLTAAHCTEPKRSEKLAVTVGDHNIYDPQDTQTAAVLSVKEIIEHELYDKRGDVENDIALLVTEKIGFNPFVEPACMPKEKINLEGQSVKVIGWGKLSPKGPYSEVLHKVNLKVVPLAVCDNYFYGIDIRNPNQMCTLATKADSCQGDSGGPVLWRDPQTNRYVLVGIVSFGDHCGREDAPTVNTDVYFHRDWIEQKIAGTILIIYYTLLSEVM</sequence>
<dbReference type="STRING" id="13249.T1HNY5"/>
<dbReference type="InterPro" id="IPR001314">
    <property type="entry name" value="Peptidase_S1A"/>
</dbReference>
<dbReference type="Proteomes" id="UP000015103">
    <property type="component" value="Unassembled WGS sequence"/>
</dbReference>
<dbReference type="PANTHER" id="PTHR24252:SF7">
    <property type="entry name" value="HYALIN"/>
    <property type="match status" value="1"/>
</dbReference>
<evidence type="ECO:0000256" key="5">
    <source>
        <dbReference type="ARBA" id="ARBA00022825"/>
    </source>
</evidence>
<dbReference type="OMA" id="QCSTDNF"/>
<dbReference type="EnsemblMetazoa" id="RPRC005759-RA">
    <property type="protein sequence ID" value="RPRC005759-PA"/>
    <property type="gene ID" value="RPRC005759"/>
</dbReference>
<dbReference type="PROSITE" id="PS00135">
    <property type="entry name" value="TRYPSIN_SER"/>
    <property type="match status" value="1"/>
</dbReference>
<evidence type="ECO:0000256" key="6">
    <source>
        <dbReference type="ARBA" id="ARBA00023157"/>
    </source>
</evidence>
<dbReference type="Pfam" id="PF00089">
    <property type="entry name" value="Trypsin"/>
    <property type="match status" value="1"/>
</dbReference>
<dbReference type="GO" id="GO:0006508">
    <property type="term" value="P:proteolysis"/>
    <property type="evidence" value="ECO:0007669"/>
    <property type="project" value="UniProtKB-KW"/>
</dbReference>
<evidence type="ECO:0000256" key="3">
    <source>
        <dbReference type="ARBA" id="ARBA00022670"/>
    </source>
</evidence>
<dbReference type="AlphaFoldDB" id="T1HNY5"/>
<dbReference type="EMBL" id="ACPB03002667">
    <property type="status" value="NOT_ANNOTATED_CDS"/>
    <property type="molecule type" value="Genomic_DNA"/>
</dbReference>
<keyword evidence="6" id="KW-1015">Disulfide bond</keyword>
<dbReference type="InterPro" id="IPR001254">
    <property type="entry name" value="Trypsin_dom"/>
</dbReference>
<dbReference type="eggNOG" id="KOG3627">
    <property type="taxonomic scope" value="Eukaryota"/>
</dbReference>
<dbReference type="InterPro" id="IPR033116">
    <property type="entry name" value="TRYPSIN_SER"/>
</dbReference>
<name>T1HNY5_RHOPR</name>
<keyword evidence="5" id="KW-0720">Serine protease</keyword>
<dbReference type="Gene3D" id="2.40.10.10">
    <property type="entry name" value="Trypsin-like serine proteases"/>
    <property type="match status" value="1"/>
</dbReference>
<dbReference type="VEuPathDB" id="VectorBase:RPRC005759"/>